<gene>
    <name evidence="3" type="ORF">ZOSMA_375G00030</name>
</gene>
<dbReference type="PANTHER" id="PTHR47926:SF347">
    <property type="entry name" value="PENTATRICOPEPTIDE REPEAT-CONTAINING PROTEIN"/>
    <property type="match status" value="1"/>
</dbReference>
<dbReference type="PROSITE" id="PS51375">
    <property type="entry name" value="PPR"/>
    <property type="match status" value="5"/>
</dbReference>
<feature type="repeat" description="PPR" evidence="2">
    <location>
        <begin position="576"/>
        <end position="606"/>
    </location>
</feature>
<feature type="repeat" description="PPR" evidence="2">
    <location>
        <begin position="202"/>
        <end position="236"/>
    </location>
</feature>
<dbReference type="Gene3D" id="1.25.40.10">
    <property type="entry name" value="Tetratricopeptide repeat domain"/>
    <property type="match status" value="5"/>
</dbReference>
<dbReference type="OMA" id="PEHYNCM"/>
<dbReference type="Pfam" id="PF13041">
    <property type="entry name" value="PPR_2"/>
    <property type="match status" value="2"/>
</dbReference>
<evidence type="ECO:0000256" key="1">
    <source>
        <dbReference type="ARBA" id="ARBA00022737"/>
    </source>
</evidence>
<dbReference type="FunFam" id="1.25.40.10:FF:000285">
    <property type="entry name" value="Pentatricopeptide repeat-containing protein, chloroplastic"/>
    <property type="match status" value="1"/>
</dbReference>
<reference evidence="4" key="1">
    <citation type="journal article" date="2016" name="Nature">
        <title>The genome of the seagrass Zostera marina reveals angiosperm adaptation to the sea.</title>
        <authorList>
            <person name="Olsen J.L."/>
            <person name="Rouze P."/>
            <person name="Verhelst B."/>
            <person name="Lin Y.-C."/>
            <person name="Bayer T."/>
            <person name="Collen J."/>
            <person name="Dattolo E."/>
            <person name="De Paoli E."/>
            <person name="Dittami S."/>
            <person name="Maumus F."/>
            <person name="Michel G."/>
            <person name="Kersting A."/>
            <person name="Lauritano C."/>
            <person name="Lohaus R."/>
            <person name="Toepel M."/>
            <person name="Tonon T."/>
            <person name="Vanneste K."/>
            <person name="Amirebrahimi M."/>
            <person name="Brakel J."/>
            <person name="Bostroem C."/>
            <person name="Chovatia M."/>
            <person name="Grimwood J."/>
            <person name="Jenkins J.W."/>
            <person name="Jueterbock A."/>
            <person name="Mraz A."/>
            <person name="Stam W.T."/>
            <person name="Tice H."/>
            <person name="Bornberg-Bauer E."/>
            <person name="Green P.J."/>
            <person name="Pearson G.A."/>
            <person name="Procaccini G."/>
            <person name="Duarte C.M."/>
            <person name="Schmutz J."/>
            <person name="Reusch T.B.H."/>
            <person name="Van de Peer Y."/>
        </authorList>
    </citation>
    <scope>NUCLEOTIDE SEQUENCE [LARGE SCALE GENOMIC DNA]</scope>
    <source>
        <strain evidence="4">cv. Finnish</strain>
    </source>
</reference>
<dbReference type="EMBL" id="LFYR01001163">
    <property type="protein sequence ID" value="KMZ64315.1"/>
    <property type="molecule type" value="Genomic_DNA"/>
</dbReference>
<dbReference type="SUPFAM" id="SSF48452">
    <property type="entry name" value="TPR-like"/>
    <property type="match status" value="1"/>
</dbReference>
<dbReference type="PANTHER" id="PTHR47926">
    <property type="entry name" value="PENTATRICOPEPTIDE REPEAT-CONTAINING PROTEIN"/>
    <property type="match status" value="1"/>
</dbReference>
<feature type="repeat" description="PPR" evidence="2">
    <location>
        <begin position="100"/>
        <end position="134"/>
    </location>
</feature>
<dbReference type="GO" id="GO:0003723">
    <property type="term" value="F:RNA binding"/>
    <property type="evidence" value="ECO:0000318"/>
    <property type="project" value="GO_Central"/>
</dbReference>
<keyword evidence="1" id="KW-0677">Repeat</keyword>
<name>A0A0K9P7Z1_ZOSMR</name>
<protein>
    <recommendedName>
        <fullName evidence="5">Pentatricopeptide repeat-containing protein</fullName>
    </recommendedName>
</protein>
<keyword evidence="4" id="KW-1185">Reference proteome</keyword>
<dbReference type="Pfam" id="PF01535">
    <property type="entry name" value="PPR"/>
    <property type="match status" value="8"/>
</dbReference>
<proteinExistence type="predicted"/>
<dbReference type="InterPro" id="IPR046960">
    <property type="entry name" value="PPR_At4g14850-like_plant"/>
</dbReference>
<dbReference type="GO" id="GO:0009451">
    <property type="term" value="P:RNA modification"/>
    <property type="evidence" value="ECO:0000318"/>
    <property type="project" value="GO_Central"/>
</dbReference>
<dbReference type="FunFam" id="1.25.40.10:FF:000090">
    <property type="entry name" value="Pentatricopeptide repeat-containing protein, chloroplastic"/>
    <property type="match status" value="1"/>
</dbReference>
<evidence type="ECO:0000313" key="4">
    <source>
        <dbReference type="Proteomes" id="UP000036987"/>
    </source>
</evidence>
<feature type="repeat" description="PPR" evidence="2">
    <location>
        <begin position="437"/>
        <end position="471"/>
    </location>
</feature>
<dbReference type="OrthoDB" id="185373at2759"/>
<comment type="caution">
    <text evidence="3">The sequence shown here is derived from an EMBL/GenBank/DDBJ whole genome shotgun (WGS) entry which is preliminary data.</text>
</comment>
<evidence type="ECO:0000313" key="3">
    <source>
        <dbReference type="EMBL" id="KMZ64315.1"/>
    </source>
</evidence>
<evidence type="ECO:0000256" key="2">
    <source>
        <dbReference type="PROSITE-ProRule" id="PRU00708"/>
    </source>
</evidence>
<dbReference type="NCBIfam" id="TIGR00756">
    <property type="entry name" value="PPR"/>
    <property type="match status" value="5"/>
</dbReference>
<dbReference type="Proteomes" id="UP000036987">
    <property type="component" value="Unassembled WGS sequence"/>
</dbReference>
<dbReference type="InterPro" id="IPR002885">
    <property type="entry name" value="PPR_rpt"/>
</dbReference>
<evidence type="ECO:0008006" key="5">
    <source>
        <dbReference type="Google" id="ProtNLM"/>
    </source>
</evidence>
<dbReference type="FunFam" id="1.25.40.10:FF:000381">
    <property type="entry name" value="Pentatricopeptide repeat-containing protein"/>
    <property type="match status" value="1"/>
</dbReference>
<organism evidence="3 4">
    <name type="scientific">Zostera marina</name>
    <name type="common">Eelgrass</name>
    <dbReference type="NCBI Taxonomy" id="29655"/>
    <lineage>
        <taxon>Eukaryota</taxon>
        <taxon>Viridiplantae</taxon>
        <taxon>Streptophyta</taxon>
        <taxon>Embryophyta</taxon>
        <taxon>Tracheophyta</taxon>
        <taxon>Spermatophyta</taxon>
        <taxon>Magnoliopsida</taxon>
        <taxon>Liliopsida</taxon>
        <taxon>Zosteraceae</taxon>
        <taxon>Zostera</taxon>
    </lineage>
</organism>
<dbReference type="AlphaFoldDB" id="A0A0K9P7Z1"/>
<accession>A0A0K9P7Z1</accession>
<sequence length="722" mass="80169">MVSLTKIRILSLRKLHSMVLVNTFQSVFRPKYWNFDSMKAALCHCRQNGCTQNGRSLHSLLIKNGSRRDLFLGNNLMSFLADFGFIKDARKLFDEMVDRNVVSWTTMISACTRNGKAEESLSIFRQMLDFGEEVPNEHSLSAVLKACGIVRDLEFGRWIHQSFVRLGMEFDVVLMNTALDMYVKCGCLDEARILFDKIPSSNATTWNTMIVGYTENGEMDEAEKLFIQMSGPNVVSYNTLIAGFAKKGNLKALEYAHKMFLEGIKLDVFTFPCVLKTCGSLKFQSMGNQFHSTVMKSGCESEPLVGSALIDMYSKCGSIGEAKKLYDGYRGTGFQLLAVSNSMISGFSSNNHNIPALNLLSKIHRSGLVLDEFTLSSGLKVCSKLQNLRFGIQMHGIIVVYGYHLDHIVGSVLVDLYLNCGSFNKAMAIFTGLPHKDVVTWCGFISGCVQYGLNHSAFYLFKVMLELGIKPDHFVLSSVLKSCSNLAGSPHSHGKQIHGYTVKKGFEIESAMTTSLIDMYSKCGEIDSSLTLFRAVNGVLDTLCWTAIIAGCGQNGKEKEAIGYFGEMLSSGVEPNEVTFLALLSACRHAGLVEEACSYFRAMEDKYGLRPVLEHYCCMVDILGRAGLIKEAWNLISNMPYEPDQTLWNSFLGACEIYDHGDDVISNLVAQHVESTDRSTSVMLSNGYAALGMWDKSIKLKHLIKRLGMKQAGVSWVEVDLS</sequence>
<dbReference type="InterPro" id="IPR011990">
    <property type="entry name" value="TPR-like_helical_dom_sf"/>
</dbReference>
<feature type="repeat" description="PPR" evidence="2">
    <location>
        <begin position="541"/>
        <end position="575"/>
    </location>
</feature>